<organism evidence="1 2">
    <name type="scientific">Olsenella profusa F0195</name>
    <dbReference type="NCBI Taxonomy" id="1125712"/>
    <lineage>
        <taxon>Bacteria</taxon>
        <taxon>Bacillati</taxon>
        <taxon>Actinomycetota</taxon>
        <taxon>Coriobacteriia</taxon>
        <taxon>Coriobacteriales</taxon>
        <taxon>Atopobiaceae</taxon>
        <taxon>Olsenella</taxon>
    </lineage>
</organism>
<proteinExistence type="predicted"/>
<accession>U2TUN1</accession>
<name>U2TUN1_9ACTN</name>
<dbReference type="AlphaFoldDB" id="U2TUN1"/>
<keyword evidence="2" id="KW-1185">Reference proteome</keyword>
<dbReference type="EMBL" id="AWEZ01000020">
    <property type="protein sequence ID" value="ERL09763.1"/>
    <property type="molecule type" value="Genomic_DNA"/>
</dbReference>
<sequence>MAALLLMLMCNGASRVSAFGSDVPSVLELGSYNPATRIQRTG</sequence>
<reference evidence="1 2" key="1">
    <citation type="submission" date="2013-08" db="EMBL/GenBank/DDBJ databases">
        <authorList>
            <person name="Durkin A.S."/>
            <person name="Haft D.R."/>
            <person name="McCorrison J."/>
            <person name="Torralba M."/>
            <person name="Gillis M."/>
            <person name="Haft D.H."/>
            <person name="Methe B."/>
            <person name="Sutton G."/>
            <person name="Nelson K.E."/>
        </authorList>
    </citation>
    <scope>NUCLEOTIDE SEQUENCE [LARGE SCALE GENOMIC DNA]</scope>
    <source>
        <strain evidence="1 2">F0195</strain>
    </source>
</reference>
<evidence type="ECO:0000313" key="1">
    <source>
        <dbReference type="EMBL" id="ERL09763.1"/>
    </source>
</evidence>
<gene>
    <name evidence="1" type="ORF">HMPREF1316_1578</name>
</gene>
<dbReference type="Proteomes" id="UP000016638">
    <property type="component" value="Unassembled WGS sequence"/>
</dbReference>
<comment type="caution">
    <text evidence="1">The sequence shown here is derived from an EMBL/GenBank/DDBJ whole genome shotgun (WGS) entry which is preliminary data.</text>
</comment>
<protein>
    <submittedName>
        <fullName evidence="1">Uncharacterized protein</fullName>
    </submittedName>
</protein>
<evidence type="ECO:0000313" key="2">
    <source>
        <dbReference type="Proteomes" id="UP000016638"/>
    </source>
</evidence>